<dbReference type="OrthoDB" id="1706066at2759"/>
<dbReference type="InterPro" id="IPR025110">
    <property type="entry name" value="AMP-bd_C"/>
</dbReference>
<organism evidence="2 3">
    <name type="scientific">Penicillium salamii</name>
    <dbReference type="NCBI Taxonomy" id="1612424"/>
    <lineage>
        <taxon>Eukaryota</taxon>
        <taxon>Fungi</taxon>
        <taxon>Dikarya</taxon>
        <taxon>Ascomycota</taxon>
        <taxon>Pezizomycotina</taxon>
        <taxon>Eurotiomycetes</taxon>
        <taxon>Eurotiomycetidae</taxon>
        <taxon>Eurotiales</taxon>
        <taxon>Aspergillaceae</taxon>
        <taxon>Penicillium</taxon>
    </lineage>
</organism>
<dbReference type="PANTHER" id="PTHR43347:SF3">
    <property type="entry name" value="ACYL-COA SYNTHETASE SHORT-CHAIN FAMILY MEMBER 3, MITOCHONDRIAL"/>
    <property type="match status" value="1"/>
</dbReference>
<dbReference type="InterPro" id="IPR042099">
    <property type="entry name" value="ANL_N_sf"/>
</dbReference>
<dbReference type="Gene3D" id="3.30.300.30">
    <property type="match status" value="1"/>
</dbReference>
<keyword evidence="3" id="KW-1185">Reference proteome</keyword>
<dbReference type="InterPro" id="IPR045851">
    <property type="entry name" value="AMP-bd_C_sf"/>
</dbReference>
<name>A0A9W4JLX1_9EURO</name>
<protein>
    <recommendedName>
        <fullName evidence="1">AMP-binding enzyme C-terminal domain-containing protein</fullName>
    </recommendedName>
</protein>
<dbReference type="EMBL" id="CAJVPG010000355">
    <property type="protein sequence ID" value="CAG8398629.1"/>
    <property type="molecule type" value="Genomic_DNA"/>
</dbReference>
<comment type="caution">
    <text evidence="2">The sequence shown here is derived from an EMBL/GenBank/DDBJ whole genome shotgun (WGS) entry which is preliminary data.</text>
</comment>
<evidence type="ECO:0000313" key="3">
    <source>
        <dbReference type="Proteomes" id="UP001152649"/>
    </source>
</evidence>
<dbReference type="Proteomes" id="UP001152649">
    <property type="component" value="Unassembled WGS sequence"/>
</dbReference>
<feature type="domain" description="AMP-binding enzyme C-terminal" evidence="1">
    <location>
        <begin position="74"/>
        <end position="153"/>
    </location>
</feature>
<dbReference type="Pfam" id="PF13193">
    <property type="entry name" value="AMP-binding_C"/>
    <property type="match status" value="1"/>
</dbReference>
<proteinExistence type="predicted"/>
<dbReference type="Gene3D" id="3.40.50.12780">
    <property type="entry name" value="N-terminal domain of ligase-like"/>
    <property type="match status" value="1"/>
</dbReference>
<gene>
    <name evidence="2" type="ORF">PSALAMII_LOCUS7550</name>
</gene>
<accession>A0A9W4JLX1</accession>
<dbReference type="AlphaFoldDB" id="A0A9W4JLX1"/>
<reference evidence="2" key="1">
    <citation type="submission" date="2021-07" db="EMBL/GenBank/DDBJ databases">
        <authorList>
            <person name="Branca A.L. A."/>
        </authorList>
    </citation>
    <scope>NUCLEOTIDE SEQUENCE</scope>
</reference>
<evidence type="ECO:0000259" key="1">
    <source>
        <dbReference type="Pfam" id="PF13193"/>
    </source>
</evidence>
<sequence>MGNIVMAPPLAPSAFTTLFQDEERFYRGYLMRFSGRWIDTGDAGMIDEDGYVHIMSRSDDIINVAAHRFSTGSIEQAILSHPSISEASVVGIPDPLKGHLPFAFVHLHPSHGDAPQELFNEVNSLVREQIGAIASLGGMIQGRGMIPKTRSGKTLRRVLRELVEFAVVGEFEREVSVPPTVEDLDVVLVARERVREYFLGRKAKL</sequence>
<evidence type="ECO:0000313" key="2">
    <source>
        <dbReference type="EMBL" id="CAG8398629.1"/>
    </source>
</evidence>
<dbReference type="PANTHER" id="PTHR43347">
    <property type="entry name" value="ACYL-COA SYNTHETASE"/>
    <property type="match status" value="1"/>
</dbReference>
<dbReference type="SUPFAM" id="SSF56801">
    <property type="entry name" value="Acetyl-CoA synthetase-like"/>
    <property type="match status" value="1"/>
</dbReference>
<dbReference type="GO" id="GO:0050218">
    <property type="term" value="F:propionate-CoA ligase activity"/>
    <property type="evidence" value="ECO:0007669"/>
    <property type="project" value="TreeGrafter"/>
</dbReference>